<evidence type="ECO:0000256" key="2">
    <source>
        <dbReference type="ARBA" id="ARBA00008550"/>
    </source>
</evidence>
<evidence type="ECO:0000259" key="5">
    <source>
        <dbReference type="Pfam" id="PF19036"/>
    </source>
</evidence>
<keyword evidence="3" id="KW-0963">Cytoplasm</keyword>
<dbReference type="PANTHER" id="PTHR13559:SF1">
    <property type="entry name" value="PROTEIN FUZZY HOMOLOG"/>
    <property type="match status" value="1"/>
</dbReference>
<dbReference type="AlphaFoldDB" id="A0AAV8VGP1"/>
<accession>A0AAV8VGP1</accession>
<reference evidence="8 9" key="1">
    <citation type="journal article" date="2023" name="Insect Mol. Biol.">
        <title>Genome sequencing provides insights into the evolution of gene families encoding plant cell wall-degrading enzymes in longhorned beetles.</title>
        <authorList>
            <person name="Shin N.R."/>
            <person name="Okamura Y."/>
            <person name="Kirsch R."/>
            <person name="Pauchet Y."/>
        </authorList>
    </citation>
    <scope>NUCLEOTIDE SEQUENCE [LARGE SCALE GENOMIC DNA]</scope>
    <source>
        <strain evidence="8">EAD_L_NR</strain>
    </source>
</reference>
<gene>
    <name evidence="8" type="ORF">NQ315_013852</name>
</gene>
<dbReference type="InterPro" id="IPR043971">
    <property type="entry name" value="FUZ/MON1/HPS1_longin_2"/>
</dbReference>
<comment type="caution">
    <text evidence="8">The sequence shown here is derived from an EMBL/GenBank/DDBJ whole genome shotgun (WGS) entry which is preliminary data.</text>
</comment>
<evidence type="ECO:0000256" key="4">
    <source>
        <dbReference type="ARBA" id="ARBA00023212"/>
    </source>
</evidence>
<dbReference type="Proteomes" id="UP001159042">
    <property type="component" value="Unassembled WGS sequence"/>
</dbReference>
<dbReference type="Pfam" id="PF19036">
    <property type="entry name" value="Fuz_longin_1"/>
    <property type="match status" value="1"/>
</dbReference>
<dbReference type="InterPro" id="IPR043972">
    <property type="entry name" value="FUZ/MON1/HPS1_longin_1"/>
</dbReference>
<dbReference type="InterPro" id="IPR043970">
    <property type="entry name" value="FUZ/MON1/HPS1_longin_3"/>
</dbReference>
<comment type="similarity">
    <text evidence="2">Belongs to the fuzzy family.</text>
</comment>
<dbReference type="Pfam" id="PF19038">
    <property type="entry name" value="Fuz_longin_3"/>
    <property type="match status" value="1"/>
</dbReference>
<dbReference type="Pfam" id="PF19037">
    <property type="entry name" value="Fuz_longin_2"/>
    <property type="match status" value="1"/>
</dbReference>
<dbReference type="GO" id="GO:0016192">
    <property type="term" value="P:vesicle-mediated transport"/>
    <property type="evidence" value="ECO:0007669"/>
    <property type="project" value="InterPro"/>
</dbReference>
<proteinExistence type="inferred from homology"/>
<dbReference type="InterPro" id="IPR026069">
    <property type="entry name" value="Fuzzy"/>
</dbReference>
<name>A0AAV8VGP1_9CUCU</name>
<keyword evidence="4" id="KW-0206">Cytoskeleton</keyword>
<dbReference type="PANTHER" id="PTHR13559">
    <property type="entry name" value="INTRACELLULAR TRAFFIC PROTEIN-RELATED"/>
    <property type="match status" value="1"/>
</dbReference>
<dbReference type="GO" id="GO:0005856">
    <property type="term" value="C:cytoskeleton"/>
    <property type="evidence" value="ECO:0007669"/>
    <property type="project" value="UniProtKB-SubCell"/>
</dbReference>
<evidence type="ECO:0000313" key="9">
    <source>
        <dbReference type="Proteomes" id="UP001159042"/>
    </source>
</evidence>
<evidence type="ECO:0000259" key="7">
    <source>
        <dbReference type="Pfam" id="PF19038"/>
    </source>
</evidence>
<organism evidence="8 9">
    <name type="scientific">Exocentrus adspersus</name>
    <dbReference type="NCBI Taxonomy" id="1586481"/>
    <lineage>
        <taxon>Eukaryota</taxon>
        <taxon>Metazoa</taxon>
        <taxon>Ecdysozoa</taxon>
        <taxon>Arthropoda</taxon>
        <taxon>Hexapoda</taxon>
        <taxon>Insecta</taxon>
        <taxon>Pterygota</taxon>
        <taxon>Neoptera</taxon>
        <taxon>Endopterygota</taxon>
        <taxon>Coleoptera</taxon>
        <taxon>Polyphaga</taxon>
        <taxon>Cucujiformia</taxon>
        <taxon>Chrysomeloidea</taxon>
        <taxon>Cerambycidae</taxon>
        <taxon>Lamiinae</taxon>
        <taxon>Acanthocinini</taxon>
        <taxon>Exocentrus</taxon>
    </lineage>
</organism>
<dbReference type="GO" id="GO:1905515">
    <property type="term" value="P:non-motile cilium assembly"/>
    <property type="evidence" value="ECO:0007669"/>
    <property type="project" value="TreeGrafter"/>
</dbReference>
<evidence type="ECO:0000313" key="8">
    <source>
        <dbReference type="EMBL" id="KAJ8913472.1"/>
    </source>
</evidence>
<comment type="subcellular location">
    <subcellularLocation>
        <location evidence="1">Cytoplasm</location>
        <location evidence="1">Cytoskeleton</location>
    </subcellularLocation>
</comment>
<feature type="domain" description="FUZ/MON1/HPS1 first Longin" evidence="5">
    <location>
        <begin position="4"/>
        <end position="125"/>
    </location>
</feature>
<feature type="domain" description="FUZ/MON1/HPS1 third Longin" evidence="7">
    <location>
        <begin position="288"/>
        <end position="418"/>
    </location>
</feature>
<dbReference type="EMBL" id="JANEYG010000093">
    <property type="protein sequence ID" value="KAJ8913472.1"/>
    <property type="molecule type" value="Genomic_DNA"/>
</dbReference>
<feature type="domain" description="FUZ/MON1/HPS1 second Longin" evidence="6">
    <location>
        <begin position="169"/>
        <end position="259"/>
    </location>
</feature>
<keyword evidence="9" id="KW-1185">Reference proteome</keyword>
<evidence type="ECO:0000256" key="3">
    <source>
        <dbReference type="ARBA" id="ARBA00022490"/>
    </source>
</evidence>
<evidence type="ECO:0000259" key="6">
    <source>
        <dbReference type="Pfam" id="PF19037"/>
    </source>
</evidence>
<sequence length="424" mass="47216">MSAHIICVTSGGGLPIFSRKRGNWENLPFSVIGSLNGVHMFGKPFGIEMINTITDDYVVAWKEFVDSVVIIGIASGCSVDILNKLLESVFSSIVLIVGTEEIKTQRNIERLKRELRICYPVVDRLLDSLDCGDSNNKYSSDLAGFVETILCPENHLIQIVLDSFTECVDSMFSCVLISGKIAAATQSWWSLHPDELKLLSLLATSGNTASSKDIPVFLPYKSPTVAFRFVACTLIPEVQLCCLCGPTPLLNDIEHSVMQCFKNSTDILNTAVLCSPKNFPSSYVIDGNVLGLLLINTAIGKYMISKSPQQNASKKSTSSSHRLDILRTFFYRAVLNYLIPLVPCKYTSHPNLTEQNFPKDKLASNDLNIGTETYWCSEYHKCHATKVNENVLCVLYSSSVPTHFMRHITEKTLKQLISDKQVYW</sequence>
<protein>
    <submittedName>
        <fullName evidence="8">Uncharacterized protein</fullName>
    </submittedName>
</protein>
<evidence type="ECO:0000256" key="1">
    <source>
        <dbReference type="ARBA" id="ARBA00004245"/>
    </source>
</evidence>